<dbReference type="EMBL" id="BAAAGU010000021">
    <property type="protein sequence ID" value="GAA0645736.1"/>
    <property type="molecule type" value="Genomic_DNA"/>
</dbReference>
<evidence type="ECO:0000313" key="4">
    <source>
        <dbReference type="Proteomes" id="UP001500724"/>
    </source>
</evidence>
<accession>A0ABN1HFZ7</accession>
<evidence type="ECO:0000256" key="1">
    <source>
        <dbReference type="SAM" id="MobiDB-lite"/>
    </source>
</evidence>
<evidence type="ECO:0000313" key="3">
    <source>
        <dbReference type="EMBL" id="GAA0645736.1"/>
    </source>
</evidence>
<dbReference type="PANTHER" id="PTHR42305">
    <property type="entry name" value="MEMBRANE PROTEIN RV1733C-RELATED"/>
    <property type="match status" value="1"/>
</dbReference>
<dbReference type="InterPro" id="IPR039708">
    <property type="entry name" value="MT1774/Rv1733c-like"/>
</dbReference>
<feature type="transmembrane region" description="Helical" evidence="2">
    <location>
        <begin position="162"/>
        <end position="187"/>
    </location>
</feature>
<comment type="caution">
    <text evidence="3">The sequence shown here is derived from an EMBL/GenBank/DDBJ whole genome shotgun (WGS) entry which is preliminary data.</text>
</comment>
<evidence type="ECO:0008006" key="5">
    <source>
        <dbReference type="Google" id="ProtNLM"/>
    </source>
</evidence>
<feature type="region of interest" description="Disordered" evidence="1">
    <location>
        <begin position="73"/>
        <end position="106"/>
    </location>
</feature>
<sequence>MTGHPRPPQPPPGPPPRVALWRMRTLRRNSLRRRTDVIRAWAGIVLLLVVPAAAPVAALLVGDAAMRHYEDTARHQRETRYQATATLTRDAPRHPEPGSEEEKETRYPVEVRFITREGRTRTTRTEVRPGLPAGSKVRIWVGADGEATEPPMSRGQIRSRGMGWGLLAAIGVALGGAAAHAATVLALHRRNLAAWDAAWAETAPRWTTPT</sequence>
<proteinExistence type="predicted"/>
<keyword evidence="2" id="KW-0812">Transmembrane</keyword>
<keyword evidence="4" id="KW-1185">Reference proteome</keyword>
<reference evidence="3 4" key="1">
    <citation type="journal article" date="2019" name="Int. J. Syst. Evol. Microbiol.">
        <title>The Global Catalogue of Microorganisms (GCM) 10K type strain sequencing project: providing services to taxonomists for standard genome sequencing and annotation.</title>
        <authorList>
            <consortium name="The Broad Institute Genomics Platform"/>
            <consortium name="The Broad Institute Genome Sequencing Center for Infectious Disease"/>
            <person name="Wu L."/>
            <person name="Ma J."/>
        </authorList>
    </citation>
    <scope>NUCLEOTIDE SEQUENCE [LARGE SCALE GENOMIC DNA]</scope>
    <source>
        <strain evidence="3 4">JCM 10367</strain>
    </source>
</reference>
<feature type="transmembrane region" description="Helical" evidence="2">
    <location>
        <begin position="37"/>
        <end position="61"/>
    </location>
</feature>
<keyword evidence="2" id="KW-0472">Membrane</keyword>
<dbReference type="PANTHER" id="PTHR42305:SF1">
    <property type="entry name" value="MEMBRANE PROTEIN RV1733C-RELATED"/>
    <property type="match status" value="1"/>
</dbReference>
<protein>
    <recommendedName>
        <fullName evidence="5">Proline rich protein membrane protein</fullName>
    </recommendedName>
</protein>
<gene>
    <name evidence="3" type="ORF">GCM10009535_24070</name>
</gene>
<organism evidence="3 4">
    <name type="scientific">Streptomyces thermocarboxydovorans</name>
    <dbReference type="NCBI Taxonomy" id="59298"/>
    <lineage>
        <taxon>Bacteria</taxon>
        <taxon>Bacillati</taxon>
        <taxon>Actinomycetota</taxon>
        <taxon>Actinomycetes</taxon>
        <taxon>Kitasatosporales</taxon>
        <taxon>Streptomycetaceae</taxon>
        <taxon>Streptomyces</taxon>
    </lineage>
</organism>
<keyword evidence="2" id="KW-1133">Transmembrane helix</keyword>
<evidence type="ECO:0000256" key="2">
    <source>
        <dbReference type="SAM" id="Phobius"/>
    </source>
</evidence>
<name>A0ABN1HFZ7_9ACTN</name>
<dbReference type="Proteomes" id="UP001500724">
    <property type="component" value="Unassembled WGS sequence"/>
</dbReference>